<keyword evidence="4" id="KW-0677">Repeat</keyword>
<dbReference type="GO" id="GO:0005509">
    <property type="term" value="F:calcium ion binding"/>
    <property type="evidence" value="ECO:0007669"/>
    <property type="project" value="InterPro"/>
</dbReference>
<organism evidence="9 10">
    <name type="scientific">Anabas testudineus</name>
    <name type="common">Climbing perch</name>
    <name type="synonym">Anthias testudineus</name>
    <dbReference type="NCBI Taxonomy" id="64144"/>
    <lineage>
        <taxon>Eukaryota</taxon>
        <taxon>Metazoa</taxon>
        <taxon>Chordata</taxon>
        <taxon>Craniata</taxon>
        <taxon>Vertebrata</taxon>
        <taxon>Euteleostomi</taxon>
        <taxon>Actinopterygii</taxon>
        <taxon>Neopterygii</taxon>
        <taxon>Teleostei</taxon>
        <taxon>Neoteleostei</taxon>
        <taxon>Acanthomorphata</taxon>
        <taxon>Anabantaria</taxon>
        <taxon>Anabantiformes</taxon>
        <taxon>Anabantoidei</taxon>
        <taxon>Anabantidae</taxon>
        <taxon>Anabas</taxon>
    </lineage>
</organism>
<dbReference type="FunFam" id="1.10.238.10:FF:000263">
    <property type="entry name" value="plastin-1 isoform X2"/>
    <property type="match status" value="1"/>
</dbReference>
<evidence type="ECO:0008006" key="11">
    <source>
        <dbReference type="Google" id="ProtNLM"/>
    </source>
</evidence>
<evidence type="ECO:0000256" key="3">
    <source>
        <dbReference type="ARBA" id="ARBA00022723"/>
    </source>
</evidence>
<name>A0A7N6A014_ANATE</name>
<dbReference type="Pfam" id="PF00307">
    <property type="entry name" value="CH"/>
    <property type="match status" value="4"/>
</dbReference>
<gene>
    <name evidence="9" type="primary">LCP1</name>
</gene>
<dbReference type="InterPro" id="IPR011992">
    <property type="entry name" value="EF-hand-dom_pair"/>
</dbReference>
<sequence length="615" mass="69037">DLQVPPFLHGCPQLFSDPDVDNSGFISKDELTELFKAANLALPGYRIREIVQEFTKTSDQLSFDEFTQVRSQSSEVAKTFRKAINKKEGIRNVAGTSEQSGTQHSYSEEEKVAFVNWINKALEKDADCKHILPMDPNTDDLFTAMGDGIILCKMINLSVADTIDERTINKKKLTPFTIQENLNLALNSASAIGCHVVNIGAEDLKEGRQHLVLGLLWQVIKIGLFADIELSKNEALVALLRDGESLEDLMKLSPEELLLRWANYHLEDSGYGKINNFSSDIKDSKAYFNLLNQVAPKGDEEGIPPIAIDMSGIRVRDQDLKRAECMLDQADRLGCRQFVMPADVVRGNPKLNLAFVANLFNKYPALKKPENQDIDWSSIEGETREERTFRNWMNSLGVNPRVNHLYGDIDDAIVIFQLYEKIKVPVDWDRVNKPPYPKLGSNMKKLENCNYAVELGKKEAKFSLVGIAGQDLNEGNKTLTLALLWQLMRRYTLNILEELGDGQKVTDDTIVSWVNDMLTQAGKSTISSFKDGSISSSMPVLDLIDAIQPGSIRYDLLKTEDLTEEEKLNNAKYAISMARKIGARVYALPEDLVEVKPKMVMTVFACLMARGMKRA</sequence>
<dbReference type="InterPro" id="IPR036872">
    <property type="entry name" value="CH_dom_sf"/>
</dbReference>
<feature type="domain" description="EF-hand" evidence="8">
    <location>
        <begin position="19"/>
        <end position="41"/>
    </location>
</feature>
<dbReference type="Gene3D" id="1.10.238.10">
    <property type="entry name" value="EF-hand"/>
    <property type="match status" value="1"/>
</dbReference>
<feature type="domain" description="Calponin-homology (CH)" evidence="7">
    <location>
        <begin position="383"/>
        <end position="492"/>
    </location>
</feature>
<proteinExistence type="predicted"/>
<dbReference type="Pfam" id="PF13499">
    <property type="entry name" value="EF-hand_7"/>
    <property type="match status" value="1"/>
</dbReference>
<reference evidence="9" key="2">
    <citation type="submission" date="2025-08" db="UniProtKB">
        <authorList>
            <consortium name="Ensembl"/>
        </authorList>
    </citation>
    <scope>IDENTIFICATION</scope>
</reference>
<dbReference type="InterPro" id="IPR018247">
    <property type="entry name" value="EF_Hand_1_Ca_BS"/>
</dbReference>
<reference evidence="9" key="1">
    <citation type="submission" date="2021-04" db="EMBL/GenBank/DDBJ databases">
        <authorList>
            <consortium name="Wellcome Sanger Institute Data Sharing"/>
        </authorList>
    </citation>
    <scope>NUCLEOTIDE SEQUENCE [LARGE SCALE GENOMIC DNA]</scope>
</reference>
<dbReference type="PANTHER" id="PTHR19961">
    <property type="entry name" value="FIMBRIN/PLASTIN"/>
    <property type="match status" value="1"/>
</dbReference>
<evidence type="ECO:0000256" key="4">
    <source>
        <dbReference type="ARBA" id="ARBA00022737"/>
    </source>
</evidence>
<evidence type="ECO:0000256" key="6">
    <source>
        <dbReference type="ARBA" id="ARBA00023203"/>
    </source>
</evidence>
<comment type="subcellular location">
    <subcellularLocation>
        <location evidence="1">Cytoplasm</location>
    </subcellularLocation>
</comment>
<evidence type="ECO:0000259" key="7">
    <source>
        <dbReference type="PROSITE" id="PS50021"/>
    </source>
</evidence>
<evidence type="ECO:0000256" key="1">
    <source>
        <dbReference type="ARBA" id="ARBA00004496"/>
    </source>
</evidence>
<dbReference type="InterPro" id="IPR039959">
    <property type="entry name" value="Fimbrin/Plastin"/>
</dbReference>
<accession>A0A7N6A014</accession>
<dbReference type="FunFam" id="1.10.418.10:FF:000014">
    <property type="entry name" value="Plastin-3 isoform 1"/>
    <property type="match status" value="1"/>
</dbReference>
<evidence type="ECO:0000256" key="5">
    <source>
        <dbReference type="ARBA" id="ARBA00022837"/>
    </source>
</evidence>
<dbReference type="PROSITE" id="PS00018">
    <property type="entry name" value="EF_HAND_1"/>
    <property type="match status" value="1"/>
</dbReference>
<dbReference type="AlphaFoldDB" id="A0A7N6A014"/>
<dbReference type="Proteomes" id="UP000265040">
    <property type="component" value="Chromosome 21"/>
</dbReference>
<dbReference type="SMART" id="SM00033">
    <property type="entry name" value="CH"/>
    <property type="match status" value="4"/>
</dbReference>
<dbReference type="Ensembl" id="ENSATET00000037783.2">
    <property type="protein sequence ID" value="ENSATEP00000041279.1"/>
    <property type="gene ID" value="ENSATEG00000014726.3"/>
</dbReference>
<dbReference type="CDD" id="cd21333">
    <property type="entry name" value="CH_PLS2_rpt4"/>
    <property type="match status" value="1"/>
</dbReference>
<feature type="domain" description="Calponin-homology (CH)" evidence="7">
    <location>
        <begin position="108"/>
        <end position="224"/>
    </location>
</feature>
<dbReference type="FunFam" id="1.10.418.10:FF:000025">
    <property type="entry name" value="Plastin-3 isoform 1"/>
    <property type="match status" value="1"/>
</dbReference>
<dbReference type="FunFam" id="1.10.418.10:FF:000012">
    <property type="entry name" value="Plastin-3 isoform 1"/>
    <property type="match status" value="1"/>
</dbReference>
<dbReference type="PROSITE" id="PS50021">
    <property type="entry name" value="CH"/>
    <property type="match status" value="4"/>
</dbReference>
<evidence type="ECO:0000259" key="8">
    <source>
        <dbReference type="PROSITE" id="PS50222"/>
    </source>
</evidence>
<dbReference type="GO" id="GO:0005884">
    <property type="term" value="C:actin filament"/>
    <property type="evidence" value="ECO:0007669"/>
    <property type="project" value="TreeGrafter"/>
</dbReference>
<dbReference type="PANTHER" id="PTHR19961:SF35">
    <property type="entry name" value="PLASTIN-2"/>
    <property type="match status" value="1"/>
</dbReference>
<dbReference type="PROSITE" id="PS00020">
    <property type="entry name" value="ACTININ_2"/>
    <property type="match status" value="2"/>
</dbReference>
<dbReference type="InterPro" id="IPR001589">
    <property type="entry name" value="Actinin_actin-bd_CS"/>
</dbReference>
<dbReference type="SUPFAM" id="SSF47473">
    <property type="entry name" value="EF-hand"/>
    <property type="match status" value="1"/>
</dbReference>
<dbReference type="PROSITE" id="PS50222">
    <property type="entry name" value="EF_HAND_2"/>
    <property type="match status" value="1"/>
</dbReference>
<evidence type="ECO:0000313" key="9">
    <source>
        <dbReference type="Ensembl" id="ENSATEP00000041279.1"/>
    </source>
</evidence>
<dbReference type="CDD" id="cd21292">
    <property type="entry name" value="CH_PLS_rpt1"/>
    <property type="match status" value="1"/>
</dbReference>
<dbReference type="InterPro" id="IPR002048">
    <property type="entry name" value="EF_hand_dom"/>
</dbReference>
<dbReference type="FunFam" id="1.10.418.10:FF:000010">
    <property type="entry name" value="Plastin-3 isoform 1"/>
    <property type="match status" value="1"/>
</dbReference>
<dbReference type="Gene3D" id="1.10.418.10">
    <property type="entry name" value="Calponin-like domain"/>
    <property type="match status" value="4"/>
</dbReference>
<dbReference type="GO" id="GO:0051015">
    <property type="term" value="F:actin filament binding"/>
    <property type="evidence" value="ECO:0007669"/>
    <property type="project" value="InterPro"/>
</dbReference>
<dbReference type="GO" id="GO:0032432">
    <property type="term" value="C:actin filament bundle"/>
    <property type="evidence" value="ECO:0007669"/>
    <property type="project" value="TreeGrafter"/>
</dbReference>
<dbReference type="SUPFAM" id="SSF47576">
    <property type="entry name" value="Calponin-homology domain, CH-domain"/>
    <property type="match status" value="1"/>
</dbReference>
<reference evidence="9" key="3">
    <citation type="submission" date="2025-09" db="UniProtKB">
        <authorList>
            <consortium name="Ensembl"/>
        </authorList>
    </citation>
    <scope>IDENTIFICATION</scope>
</reference>
<evidence type="ECO:0000256" key="2">
    <source>
        <dbReference type="ARBA" id="ARBA00022490"/>
    </source>
</evidence>
<keyword evidence="3" id="KW-0479">Metal-binding</keyword>
<feature type="domain" description="Calponin-homology (CH)" evidence="7">
    <location>
        <begin position="252"/>
        <end position="364"/>
    </location>
</feature>
<dbReference type="PROSITE" id="PS00019">
    <property type="entry name" value="ACTININ_1"/>
    <property type="match status" value="1"/>
</dbReference>
<dbReference type="InterPro" id="IPR001715">
    <property type="entry name" value="CH_dom"/>
</dbReference>
<dbReference type="GO" id="GO:0051639">
    <property type="term" value="P:actin filament network formation"/>
    <property type="evidence" value="ECO:0007669"/>
    <property type="project" value="TreeGrafter"/>
</dbReference>
<keyword evidence="2" id="KW-0963">Cytoplasm</keyword>
<dbReference type="GeneTree" id="ENSGT00950000183097"/>
<dbReference type="GO" id="GO:0005737">
    <property type="term" value="C:cytoplasm"/>
    <property type="evidence" value="ECO:0007669"/>
    <property type="project" value="UniProtKB-SubCell"/>
</dbReference>
<feature type="domain" description="Calponin-homology (CH)" evidence="7">
    <location>
        <begin position="504"/>
        <end position="612"/>
    </location>
</feature>
<keyword evidence="6" id="KW-0009">Actin-binding</keyword>
<evidence type="ECO:0000313" key="10">
    <source>
        <dbReference type="Proteomes" id="UP000265040"/>
    </source>
</evidence>
<keyword evidence="10" id="KW-1185">Reference proteome</keyword>
<dbReference type="GO" id="GO:0051017">
    <property type="term" value="P:actin filament bundle assembly"/>
    <property type="evidence" value="ECO:0007669"/>
    <property type="project" value="InterPro"/>
</dbReference>
<protein>
    <recommendedName>
        <fullName evidence="11">PLSL protein</fullName>
    </recommendedName>
</protein>
<keyword evidence="5" id="KW-0106">Calcium</keyword>